<reference evidence="1" key="1">
    <citation type="submission" date="2022-02" db="EMBL/GenBank/DDBJ databases">
        <title>Plant Genome Project.</title>
        <authorList>
            <person name="Zhang R.-G."/>
        </authorList>
    </citation>
    <scope>NUCLEOTIDE SEQUENCE</scope>
    <source>
        <strain evidence="1">AT1</strain>
    </source>
</reference>
<gene>
    <name evidence="1" type="ORF">RHMOL_Rhmol03G0124100</name>
</gene>
<evidence type="ECO:0000313" key="2">
    <source>
        <dbReference type="Proteomes" id="UP001062846"/>
    </source>
</evidence>
<protein>
    <submittedName>
        <fullName evidence="1">Uncharacterized protein</fullName>
    </submittedName>
</protein>
<name>A0ACC0PF33_RHOML</name>
<accession>A0ACC0PF33</accession>
<sequence>MCAATCRLETPQHLFLHCRFPWAVWSCIVHWWHVKWVCPSSVGALIAWWFGNRFRNLEKEIWESCLYATLWSLWLLQNDCVFFYVSLGCGGLNQNKGGHVDEDEARHQVIFGGRL</sequence>
<comment type="caution">
    <text evidence="1">The sequence shown here is derived from an EMBL/GenBank/DDBJ whole genome shotgun (WGS) entry which is preliminary data.</text>
</comment>
<proteinExistence type="predicted"/>
<dbReference type="EMBL" id="CM046390">
    <property type="protein sequence ID" value="KAI8563627.1"/>
    <property type="molecule type" value="Genomic_DNA"/>
</dbReference>
<keyword evidence="2" id="KW-1185">Reference proteome</keyword>
<dbReference type="Proteomes" id="UP001062846">
    <property type="component" value="Chromosome 3"/>
</dbReference>
<evidence type="ECO:0000313" key="1">
    <source>
        <dbReference type="EMBL" id="KAI8563627.1"/>
    </source>
</evidence>
<organism evidence="1 2">
    <name type="scientific">Rhododendron molle</name>
    <name type="common">Chinese azalea</name>
    <name type="synonym">Azalea mollis</name>
    <dbReference type="NCBI Taxonomy" id="49168"/>
    <lineage>
        <taxon>Eukaryota</taxon>
        <taxon>Viridiplantae</taxon>
        <taxon>Streptophyta</taxon>
        <taxon>Embryophyta</taxon>
        <taxon>Tracheophyta</taxon>
        <taxon>Spermatophyta</taxon>
        <taxon>Magnoliopsida</taxon>
        <taxon>eudicotyledons</taxon>
        <taxon>Gunneridae</taxon>
        <taxon>Pentapetalae</taxon>
        <taxon>asterids</taxon>
        <taxon>Ericales</taxon>
        <taxon>Ericaceae</taxon>
        <taxon>Ericoideae</taxon>
        <taxon>Rhodoreae</taxon>
        <taxon>Rhododendron</taxon>
    </lineage>
</organism>